<keyword evidence="5" id="KW-1185">Reference proteome</keyword>
<keyword evidence="2" id="KW-1015">Disulfide bond</keyword>
<sequence length="164" mass="18339">MLMAKSQPQKVCSQIGFCTFDGTRGVSTGIESMVDQKPEKQSEGVNDATCAACEMAVVWMQSRLRKNQTEEQILDYVNQLCERLPSPSGESVVQCDALSSLPSVSFTIGGKVFDLAPEQVWCHDINPKSFHLSFEHISINFIYMSTAKRSPVFHLFIYLLLKLP</sequence>
<organism evidence="4 5">
    <name type="scientific">Malus baccata</name>
    <name type="common">Siberian crab apple</name>
    <name type="synonym">Pyrus baccata</name>
    <dbReference type="NCBI Taxonomy" id="106549"/>
    <lineage>
        <taxon>Eukaryota</taxon>
        <taxon>Viridiplantae</taxon>
        <taxon>Streptophyta</taxon>
        <taxon>Embryophyta</taxon>
        <taxon>Tracheophyta</taxon>
        <taxon>Spermatophyta</taxon>
        <taxon>Magnoliopsida</taxon>
        <taxon>eudicotyledons</taxon>
        <taxon>Gunneridae</taxon>
        <taxon>Pentapetalae</taxon>
        <taxon>rosids</taxon>
        <taxon>fabids</taxon>
        <taxon>Rosales</taxon>
        <taxon>Rosaceae</taxon>
        <taxon>Amygdaloideae</taxon>
        <taxon>Maleae</taxon>
        <taxon>Malus</taxon>
    </lineage>
</organism>
<dbReference type="PROSITE" id="PS50015">
    <property type="entry name" value="SAP_B"/>
    <property type="match status" value="1"/>
</dbReference>
<dbReference type="SUPFAM" id="SSF47862">
    <property type="entry name" value="Saposin"/>
    <property type="match status" value="1"/>
</dbReference>
<evidence type="ECO:0000256" key="1">
    <source>
        <dbReference type="ARBA" id="ARBA00022670"/>
    </source>
</evidence>
<evidence type="ECO:0000259" key="3">
    <source>
        <dbReference type="PROSITE" id="PS50015"/>
    </source>
</evidence>
<dbReference type="InterPro" id="IPR007856">
    <property type="entry name" value="SapB_1"/>
</dbReference>
<dbReference type="GO" id="GO:0006629">
    <property type="term" value="P:lipid metabolic process"/>
    <property type="evidence" value="ECO:0007669"/>
    <property type="project" value="InterPro"/>
</dbReference>
<dbReference type="InterPro" id="IPR011001">
    <property type="entry name" value="Saposin-like"/>
</dbReference>
<protein>
    <recommendedName>
        <fullName evidence="3">Saposin B-type domain-containing protein</fullName>
    </recommendedName>
</protein>
<dbReference type="GO" id="GO:0006508">
    <property type="term" value="P:proteolysis"/>
    <property type="evidence" value="ECO:0007669"/>
    <property type="project" value="UniProtKB-KW"/>
</dbReference>
<evidence type="ECO:0000313" key="5">
    <source>
        <dbReference type="Proteomes" id="UP000315295"/>
    </source>
</evidence>
<name>A0A540K501_MALBA</name>
<accession>A0A540K501</accession>
<comment type="caution">
    <text evidence="4">The sequence shown here is derived from an EMBL/GenBank/DDBJ whole genome shotgun (WGS) entry which is preliminary data.</text>
</comment>
<keyword evidence="1" id="KW-0378">Hydrolase</keyword>
<dbReference type="SUPFAM" id="SSF50630">
    <property type="entry name" value="Acid proteases"/>
    <property type="match status" value="1"/>
</dbReference>
<dbReference type="GO" id="GO:0008233">
    <property type="term" value="F:peptidase activity"/>
    <property type="evidence" value="ECO:0007669"/>
    <property type="project" value="UniProtKB-KW"/>
</dbReference>
<dbReference type="AlphaFoldDB" id="A0A540K501"/>
<evidence type="ECO:0000313" key="4">
    <source>
        <dbReference type="EMBL" id="TQD69308.1"/>
    </source>
</evidence>
<dbReference type="STRING" id="106549.A0A540K501"/>
<dbReference type="Pfam" id="PF05184">
    <property type="entry name" value="SapB_1"/>
    <property type="match status" value="1"/>
</dbReference>
<reference evidence="4 5" key="1">
    <citation type="journal article" date="2019" name="G3 (Bethesda)">
        <title>Sequencing of a Wild Apple (Malus baccata) Genome Unravels the Differences Between Cultivated and Wild Apple Species Regarding Disease Resistance and Cold Tolerance.</title>
        <authorList>
            <person name="Chen X."/>
        </authorList>
    </citation>
    <scope>NUCLEOTIDE SEQUENCE [LARGE SCALE GENOMIC DNA]</scope>
    <source>
        <strain evidence="5">cv. Shandingzi</strain>
        <tissue evidence="4">Leaves</tissue>
    </source>
</reference>
<dbReference type="EMBL" id="VIEB01004031">
    <property type="protein sequence ID" value="TQD69308.1"/>
    <property type="molecule type" value="Genomic_DNA"/>
</dbReference>
<dbReference type="Gene3D" id="2.40.70.10">
    <property type="entry name" value="Acid Proteases"/>
    <property type="match status" value="1"/>
</dbReference>
<dbReference type="Gene3D" id="1.10.225.10">
    <property type="entry name" value="Saposin-like"/>
    <property type="match status" value="1"/>
</dbReference>
<gene>
    <name evidence="4" type="ORF">C1H46_045159</name>
</gene>
<dbReference type="Proteomes" id="UP000315295">
    <property type="component" value="Unassembled WGS sequence"/>
</dbReference>
<feature type="domain" description="Saposin B-type" evidence="3">
    <location>
        <begin position="46"/>
        <end position="87"/>
    </location>
</feature>
<keyword evidence="1" id="KW-0645">Protease</keyword>
<dbReference type="InterPro" id="IPR021109">
    <property type="entry name" value="Peptidase_aspartic_dom_sf"/>
</dbReference>
<evidence type="ECO:0000256" key="2">
    <source>
        <dbReference type="ARBA" id="ARBA00023157"/>
    </source>
</evidence>
<proteinExistence type="predicted"/>
<dbReference type="InterPro" id="IPR008139">
    <property type="entry name" value="SaposinB_dom"/>
</dbReference>